<organism evidence="2 3">
    <name type="scientific">Tursiops truncatus</name>
    <name type="common">Atlantic bottle-nosed dolphin</name>
    <name type="synonym">Delphinus truncatus</name>
    <dbReference type="NCBI Taxonomy" id="9739"/>
    <lineage>
        <taxon>Eukaryota</taxon>
        <taxon>Metazoa</taxon>
        <taxon>Chordata</taxon>
        <taxon>Craniata</taxon>
        <taxon>Vertebrata</taxon>
        <taxon>Euteleostomi</taxon>
        <taxon>Mammalia</taxon>
        <taxon>Eutheria</taxon>
        <taxon>Laurasiatheria</taxon>
        <taxon>Artiodactyla</taxon>
        <taxon>Whippomorpha</taxon>
        <taxon>Cetacea</taxon>
        <taxon>Odontoceti</taxon>
        <taxon>Delphinidae</taxon>
        <taxon>Tursiops</taxon>
    </lineage>
</organism>
<dbReference type="PANTHER" id="PTHR15854">
    <property type="entry name" value="THAP4 PROTEIN"/>
    <property type="match status" value="1"/>
</dbReference>
<evidence type="ECO:0000313" key="2">
    <source>
        <dbReference type="Proteomes" id="UP000245320"/>
    </source>
</evidence>
<proteinExistence type="predicted"/>
<evidence type="ECO:0000313" key="3">
    <source>
        <dbReference type="RefSeq" id="XP_033704019.1"/>
    </source>
</evidence>
<dbReference type="InParanoid" id="A0A6J3QPE9"/>
<evidence type="ECO:0000256" key="1">
    <source>
        <dbReference type="SAM" id="MobiDB-lite"/>
    </source>
</evidence>
<feature type="region of interest" description="Disordered" evidence="1">
    <location>
        <begin position="1"/>
        <end position="46"/>
    </location>
</feature>
<dbReference type="InterPro" id="IPR045165">
    <property type="entry name" value="Nitrobindin"/>
</dbReference>
<feature type="compositionally biased region" description="Polar residues" evidence="1">
    <location>
        <begin position="1"/>
        <end position="27"/>
    </location>
</feature>
<protein>
    <submittedName>
        <fullName evidence="3">THAP domain-containing protein 4-like</fullName>
    </submittedName>
</protein>
<name>A0A6J3QPE9_TURTR</name>
<gene>
    <name evidence="3" type="primary">LOC101321566</name>
</gene>
<dbReference type="RefSeq" id="XP_033704019.1">
    <property type="nucleotide sequence ID" value="XM_033848128.1"/>
</dbReference>
<sequence>MEPDCSKTSLGPNKGLAQSPTSLSLTAMPQKPSQSPSTPPTDVTLKPGTEAVLSEHRDTSPMFIKESILAALGAYKLVSLLQSCCFSSWQNKNKVCFLWEQEEKNSKLKTLQHRVSCLDSQACKLQEKRDQLKTASFP</sequence>
<reference evidence="3" key="1">
    <citation type="submission" date="2025-08" db="UniProtKB">
        <authorList>
            <consortium name="RefSeq"/>
        </authorList>
    </citation>
    <scope>IDENTIFICATION</scope>
    <source>
        <tissue evidence="3">Spleen</tissue>
    </source>
</reference>
<dbReference type="PANTHER" id="PTHR15854:SF4">
    <property type="entry name" value="PEROXYNITRITE ISOMERASE THAP4"/>
    <property type="match status" value="1"/>
</dbReference>
<dbReference type="Proteomes" id="UP000245320">
    <property type="component" value="Chromosome 20"/>
</dbReference>
<dbReference type="OrthoDB" id="58529at2759"/>
<dbReference type="AlphaFoldDB" id="A0A6J3QPE9"/>
<accession>A0A6J3QPE9</accession>
<keyword evidence="2" id="KW-1185">Reference proteome</keyword>